<reference evidence="1" key="1">
    <citation type="submission" date="2012-01" db="EMBL/GenBank/DDBJ databases">
        <authorList>
            <person name="Campeau S.A."/>
            <person name="Porcella S.F."/>
            <person name="Schwan T.G."/>
            <person name="Barbour A.G."/>
        </authorList>
    </citation>
    <scope>NUCLEOTIDE SEQUENCE</scope>
    <source>
        <strain evidence="1">91E135</strain>
        <plasmid evidence="1">lp150</plasmid>
    </source>
</reference>
<proteinExistence type="predicted"/>
<evidence type="ECO:0000313" key="1">
    <source>
        <dbReference type="EMBL" id="ADN26452.2"/>
    </source>
</evidence>
<accession>T1ECJ2</accession>
<sequence length="282" mass="31575">MQKVCMLICTFGFLVLRCAVTEKASVGMNVSGIHRVSGYIGSLAPSTPPPPRVRYPQVVTSYDALNISLSALKASYNDNRDAFLPMKALFESSIFNEFEVDFDGDAKDDVYASLRYEVSYVTNLKTVIKTLTSYVDQFSRNCALSLLYRLRASAMYIREIIDENEGILNKVNLNLLQHSNNLKALNSLKSYLDEMLRLRNIVIDMAKGMLEMAVKVVGDNANIQLALEPITSAQGKLKEIINSGMKLSLRDLRTKIESTVDSLRLQVLRGNGSIFFNICTFR</sequence>
<reference evidence="1" key="2">
    <citation type="journal article" date="2013" name="J. Bacteriol.">
        <title>Large linear plasmids of Borrelia species that cause relapsing fever.</title>
        <authorList>
            <person name="Miller S.C."/>
            <person name="Porcella S.F."/>
            <person name="Raffel S.J."/>
            <person name="Schwan T.G."/>
            <person name="Barbour A.G."/>
        </authorList>
    </citation>
    <scope>NUCLEOTIDE SEQUENCE</scope>
    <source>
        <strain evidence="1">91E135</strain>
        <plasmid evidence="1">lp150</plasmid>
    </source>
</reference>
<organism evidence="1">
    <name type="scientific">Borrelia turicatae (strain 91E135)</name>
    <dbReference type="NCBI Taxonomy" id="314724"/>
    <lineage>
        <taxon>Bacteria</taxon>
        <taxon>Pseudomonadati</taxon>
        <taxon>Spirochaetota</taxon>
        <taxon>Spirochaetia</taxon>
        <taxon>Spirochaetales</taxon>
        <taxon>Borreliaceae</taxon>
        <taxon>Borrelia</taxon>
    </lineage>
</organism>
<gene>
    <name evidence="1" type="ORF">BTA025</name>
</gene>
<protein>
    <submittedName>
        <fullName evidence="1">Uncharacterized protein</fullName>
    </submittedName>
</protein>
<reference evidence="1" key="3">
    <citation type="submission" date="2015-06" db="EMBL/GenBank/DDBJ databases">
        <authorList>
            <person name="Hoefler B.C."/>
            <person name="Straight P.D."/>
        </authorList>
    </citation>
    <scope>NUCLEOTIDE SEQUENCE</scope>
    <source>
        <strain evidence="1">91E135</strain>
        <plasmid evidence="1">lp150</plasmid>
    </source>
</reference>
<keyword evidence="1" id="KW-0614">Plasmid</keyword>
<dbReference type="AlphaFoldDB" id="T1ECJ2"/>
<name>T1ECJ2_BORT9</name>
<dbReference type="Gene3D" id="1.10.3160.10">
    <property type="entry name" value="Bbcrasp-1"/>
    <property type="match status" value="1"/>
</dbReference>
<geneLocation type="plasmid" evidence="1">
    <name>lp150</name>
</geneLocation>
<dbReference type="EMBL" id="HM008710">
    <property type="protein sequence ID" value="ADN26452.2"/>
    <property type="molecule type" value="Genomic_DNA"/>
</dbReference>